<evidence type="ECO:0000256" key="1">
    <source>
        <dbReference type="ARBA" id="ARBA00007061"/>
    </source>
</evidence>
<dbReference type="Gene3D" id="3.40.47.10">
    <property type="match status" value="1"/>
</dbReference>
<comment type="pathway">
    <text evidence="3">Metabolic intermediate biosynthesis; (R)-mevalonate biosynthesis; (R)-mevalonate from acetyl-CoA: step 2/3.</text>
</comment>
<dbReference type="Proteomes" id="UP001491310">
    <property type="component" value="Unassembled WGS sequence"/>
</dbReference>
<gene>
    <name evidence="7" type="ORF">WJX75_004293</name>
</gene>
<keyword evidence="3" id="KW-1207">Sterol metabolism</keyword>
<feature type="domain" description="Hydroxymethylglutaryl-coenzyme A synthase C-terminal" evidence="6">
    <location>
        <begin position="225"/>
        <end position="346"/>
    </location>
</feature>
<comment type="function">
    <text evidence="3">Catalyzes the condensation of acetyl-CoA with acetoacetyl-CoA to form HMG-CoA.</text>
</comment>
<dbReference type="EMBL" id="JALJOT010000004">
    <property type="protein sequence ID" value="KAK9915807.1"/>
    <property type="molecule type" value="Genomic_DNA"/>
</dbReference>
<proteinExistence type="inferred from homology"/>
<feature type="domain" description="Hydroxymethylglutaryl-coenzyme A synthase C-terminal" evidence="6">
    <location>
        <begin position="406"/>
        <end position="565"/>
    </location>
</feature>
<keyword evidence="3" id="KW-0752">Steroid biosynthesis</keyword>
<dbReference type="InterPro" id="IPR010122">
    <property type="entry name" value="HMG_CoA_synthase_euk"/>
</dbReference>
<evidence type="ECO:0000256" key="3">
    <source>
        <dbReference type="RuleBase" id="RU364071"/>
    </source>
</evidence>
<comment type="similarity">
    <text evidence="1 3">Belongs to the thiolase-like superfamily. HMG-CoA synthase family.</text>
</comment>
<dbReference type="InterPro" id="IPR000590">
    <property type="entry name" value="HMG_CoA_synt_AS"/>
</dbReference>
<dbReference type="NCBIfam" id="TIGR01833">
    <property type="entry name" value="HMG-CoA-S_euk"/>
    <property type="match status" value="1"/>
</dbReference>
<keyword evidence="3" id="KW-0444">Lipid biosynthesis</keyword>
<feature type="domain" description="Hydroxymethylglutaryl-coenzyme A synthase N-terminal" evidence="5">
    <location>
        <begin position="50"/>
        <end position="222"/>
    </location>
</feature>
<dbReference type="CDD" id="cd00827">
    <property type="entry name" value="init_cond_enzymes"/>
    <property type="match status" value="1"/>
</dbReference>
<evidence type="ECO:0000259" key="5">
    <source>
        <dbReference type="Pfam" id="PF01154"/>
    </source>
</evidence>
<comment type="catalytic activity">
    <reaction evidence="3">
        <text>acetoacetyl-CoA + acetyl-CoA + H2O = (3S)-3-hydroxy-3-methylglutaryl-CoA + CoA + H(+)</text>
        <dbReference type="Rhea" id="RHEA:10188"/>
        <dbReference type="ChEBI" id="CHEBI:15377"/>
        <dbReference type="ChEBI" id="CHEBI:15378"/>
        <dbReference type="ChEBI" id="CHEBI:43074"/>
        <dbReference type="ChEBI" id="CHEBI:57286"/>
        <dbReference type="ChEBI" id="CHEBI:57287"/>
        <dbReference type="ChEBI" id="CHEBI:57288"/>
        <dbReference type="EC" id="2.3.3.10"/>
    </reaction>
</comment>
<evidence type="ECO:0000259" key="6">
    <source>
        <dbReference type="Pfam" id="PF08540"/>
    </source>
</evidence>
<dbReference type="PANTHER" id="PTHR43323">
    <property type="entry name" value="3-HYDROXY-3-METHYLGLUTARYL COENZYME A SYNTHASE"/>
    <property type="match status" value="1"/>
</dbReference>
<comment type="caution">
    <text evidence="7">The sequence shown here is derived from an EMBL/GenBank/DDBJ whole genome shotgun (WGS) entry which is preliminary data.</text>
</comment>
<protein>
    <recommendedName>
        <fullName evidence="3">Hydroxymethylglutaryl-CoA synthase</fullName>
        <shortName evidence="3">HMG-CoA synthase</shortName>
        <ecNumber evidence="3">2.3.3.10</ecNumber>
    </recommendedName>
    <alternativeName>
        <fullName evidence="3">3-hydroxy-3-methylglutaryl coenzyme A synthase</fullName>
    </alternativeName>
</protein>
<evidence type="ECO:0000313" key="7">
    <source>
        <dbReference type="EMBL" id="KAK9915807.1"/>
    </source>
</evidence>
<dbReference type="Pfam" id="PF08540">
    <property type="entry name" value="HMG_CoA_synt_C"/>
    <property type="match status" value="2"/>
</dbReference>
<organism evidence="7 8">
    <name type="scientific">Coccomyxa subellipsoidea</name>
    <dbReference type="NCBI Taxonomy" id="248742"/>
    <lineage>
        <taxon>Eukaryota</taxon>
        <taxon>Viridiplantae</taxon>
        <taxon>Chlorophyta</taxon>
        <taxon>core chlorophytes</taxon>
        <taxon>Trebouxiophyceae</taxon>
        <taxon>Trebouxiophyceae incertae sedis</taxon>
        <taxon>Coccomyxaceae</taxon>
        <taxon>Coccomyxa</taxon>
    </lineage>
</organism>
<dbReference type="SUPFAM" id="SSF53901">
    <property type="entry name" value="Thiolase-like"/>
    <property type="match status" value="2"/>
</dbReference>
<feature type="compositionally biased region" description="Basic and acidic residues" evidence="4">
    <location>
        <begin position="1"/>
        <end position="11"/>
    </location>
</feature>
<dbReference type="PROSITE" id="PS01226">
    <property type="entry name" value="HMG_COA_SYNTHASE"/>
    <property type="match status" value="1"/>
</dbReference>
<feature type="region of interest" description="Disordered" evidence="4">
    <location>
        <begin position="1"/>
        <end position="31"/>
    </location>
</feature>
<keyword evidence="3" id="KW-0753">Steroid metabolism</keyword>
<dbReference type="InterPro" id="IPR013528">
    <property type="entry name" value="HMG_CoA_synth_N"/>
</dbReference>
<sequence length="566" mass="61122">MALVERYHTQDAKAPTNVETHEPQQAADRNANVGRVARKAVSLIQSEERAKHVGVLALEVYFPGIYVSQDDLEVHDEVTQGKYTLGLGQRCMAFCGDQEDVVSMSLTAVHSLLEKYDVDPKSIGRLEVGTESALDRSKSIKTFLMMLFAEHGNHDIEGVDSLNACYGGTAALFNAVNWVESRAWDGRLAIVVATDIAMYAAGPARPSGGCGAIAMLIGPEAPLDLERGLCASHMEHAYDFYKPCGFYPLVDGKSSVACYLMALDRCYASLCEKFERQRQRAKSGNACTQSNGSPPGFSLADVDFCVLHSPFVKMVRKGFARLVYQDHLHAKSRSQARQDQAASRLKRRSSSSSATPAQQPLPLLAERGCGGAAAQTAADVLAEEEATRAGAASLDTYPADPDAFPAESYSDRGLERAAMAASGEAFSRMVQPGLTAAAECGNMYAASVHAGLASLIEAEGAALEGRRILMYSYGSGLAASLWSLIGRRIDGKFALGSVAAKLDIQGRLAGRRKADPAEFVATLELQERRHGEAGYKPERPLSDLRSGTYYLCEVDSLYRRTYARKS</sequence>
<dbReference type="PANTHER" id="PTHR43323:SF2">
    <property type="entry name" value="HYDROXYMETHYLGLUTARYL-COA SYNTHASE"/>
    <property type="match status" value="1"/>
</dbReference>
<dbReference type="InterPro" id="IPR016039">
    <property type="entry name" value="Thiolase-like"/>
</dbReference>
<dbReference type="InterPro" id="IPR013746">
    <property type="entry name" value="HMG_CoA_synt_C_dom"/>
</dbReference>
<keyword evidence="3" id="KW-0443">Lipid metabolism</keyword>
<evidence type="ECO:0000256" key="4">
    <source>
        <dbReference type="SAM" id="MobiDB-lite"/>
    </source>
</evidence>
<dbReference type="Pfam" id="PF01154">
    <property type="entry name" value="HMG_CoA_synt_N"/>
    <property type="match status" value="1"/>
</dbReference>
<keyword evidence="2 3" id="KW-0808">Transferase</keyword>
<dbReference type="EC" id="2.3.3.10" evidence="3"/>
<evidence type="ECO:0000313" key="8">
    <source>
        <dbReference type="Proteomes" id="UP001491310"/>
    </source>
</evidence>
<accession>A0ABR2YW02</accession>
<keyword evidence="8" id="KW-1185">Reference proteome</keyword>
<feature type="region of interest" description="Disordered" evidence="4">
    <location>
        <begin position="333"/>
        <end position="362"/>
    </location>
</feature>
<name>A0ABR2YW02_9CHLO</name>
<reference evidence="7 8" key="1">
    <citation type="journal article" date="2024" name="Nat. Commun.">
        <title>Phylogenomics reveals the evolutionary origins of lichenization in chlorophyte algae.</title>
        <authorList>
            <person name="Puginier C."/>
            <person name="Libourel C."/>
            <person name="Otte J."/>
            <person name="Skaloud P."/>
            <person name="Haon M."/>
            <person name="Grisel S."/>
            <person name="Petersen M."/>
            <person name="Berrin J.G."/>
            <person name="Delaux P.M."/>
            <person name="Dal Grande F."/>
            <person name="Keller J."/>
        </authorList>
    </citation>
    <scope>NUCLEOTIDE SEQUENCE [LARGE SCALE GENOMIC DNA]</scope>
    <source>
        <strain evidence="7 8">SAG 216-7</strain>
    </source>
</reference>
<evidence type="ECO:0000256" key="2">
    <source>
        <dbReference type="ARBA" id="ARBA00022679"/>
    </source>
</evidence>
<keyword evidence="3" id="KW-0756">Sterol biosynthesis</keyword>